<dbReference type="SUPFAM" id="SSF53756">
    <property type="entry name" value="UDP-Glycosyltransferase/glycogen phosphorylase"/>
    <property type="match status" value="1"/>
</dbReference>
<gene>
    <name evidence="3" type="ORF">A6770_29940</name>
</gene>
<feature type="domain" description="Glycosyltransferase subfamily 4-like N-terminal" evidence="2">
    <location>
        <begin position="18"/>
        <end position="192"/>
    </location>
</feature>
<comment type="caution">
    <text evidence="3">The sequence shown here is derived from an EMBL/GenBank/DDBJ whole genome shotgun (WGS) entry which is preliminary data.</text>
</comment>
<accession>A0A367QE31</accession>
<dbReference type="Pfam" id="PF00534">
    <property type="entry name" value="Glycos_transf_1"/>
    <property type="match status" value="1"/>
</dbReference>
<dbReference type="GO" id="GO:0016757">
    <property type="term" value="F:glycosyltransferase activity"/>
    <property type="evidence" value="ECO:0007669"/>
    <property type="project" value="InterPro"/>
</dbReference>
<dbReference type="InterPro" id="IPR001296">
    <property type="entry name" value="Glyco_trans_1"/>
</dbReference>
<dbReference type="CDD" id="cd03801">
    <property type="entry name" value="GT4_PimA-like"/>
    <property type="match status" value="1"/>
</dbReference>
<dbReference type="PANTHER" id="PTHR45947">
    <property type="entry name" value="SULFOQUINOVOSYL TRANSFERASE SQD2"/>
    <property type="match status" value="1"/>
</dbReference>
<feature type="domain" description="Glycosyl transferase family 1" evidence="1">
    <location>
        <begin position="211"/>
        <end position="372"/>
    </location>
</feature>
<dbReference type="Pfam" id="PF13439">
    <property type="entry name" value="Glyco_transf_4"/>
    <property type="match status" value="1"/>
</dbReference>
<dbReference type="EMBL" id="LXQD01000326">
    <property type="protein sequence ID" value="RCJ22325.1"/>
    <property type="molecule type" value="Genomic_DNA"/>
</dbReference>
<dbReference type="PANTHER" id="PTHR45947:SF3">
    <property type="entry name" value="SULFOQUINOVOSYL TRANSFERASE SQD2"/>
    <property type="match status" value="1"/>
</dbReference>
<evidence type="ECO:0000259" key="2">
    <source>
        <dbReference type="Pfam" id="PF13439"/>
    </source>
</evidence>
<evidence type="ECO:0000313" key="3">
    <source>
        <dbReference type="EMBL" id="RCJ22325.1"/>
    </source>
</evidence>
<dbReference type="Gene3D" id="3.40.50.2000">
    <property type="entry name" value="Glycogen Phosphorylase B"/>
    <property type="match status" value="2"/>
</dbReference>
<dbReference type="InterPro" id="IPR050194">
    <property type="entry name" value="Glycosyltransferase_grp1"/>
</dbReference>
<proteinExistence type="predicted"/>
<reference evidence="3" key="1">
    <citation type="submission" date="2016-04" db="EMBL/GenBank/DDBJ databases">
        <authorList>
            <person name="Tabuchi Yagui T.R."/>
        </authorList>
    </citation>
    <scope>NUCLEOTIDE SEQUENCE [LARGE SCALE GENOMIC DNA]</scope>
    <source>
        <strain evidence="3">NIES-26</strain>
    </source>
</reference>
<sequence>MRIGFAATEYVTEKYFSGGLANYLHRVAKALLSLGHEVHIVVLSEIDRSEFEYEGLQIHRLTLGKIQQILDKISRYSICQTSQCLDFSFQVYRKLLELHKKQSFDIVQFPDWNACGVVSSLLLPIPQVTRISAYRPVWMKMCECSRDRDEQIIEWLEWLQMRLIKHIYAPSYTLKRLLAEEAKITHVQVIRTPFYLETSDWDSSVFNEYLQDKKYLLFFGRFQLHKGFHILAQALPQVFKKHPDCHAVFVGLDVPSSLATSMKEYALSLCSHYTHHLIFIDQIPHTQLYPIIAGAKLVVLPSLIDNLPNACLEAMALGKPIIGTIGASFEELLTEGETGFLVPVDEVNALATKINEVWMHPSLNEIGQAAKKKVQEFGIENTVKELLIYYDRIIRDREVS</sequence>
<evidence type="ECO:0000313" key="4">
    <source>
        <dbReference type="Proteomes" id="UP000252107"/>
    </source>
</evidence>
<evidence type="ECO:0000259" key="1">
    <source>
        <dbReference type="Pfam" id="PF00534"/>
    </source>
</evidence>
<dbReference type="Proteomes" id="UP000252107">
    <property type="component" value="Unassembled WGS sequence"/>
</dbReference>
<name>A0A367QE31_9NOSO</name>
<dbReference type="AlphaFoldDB" id="A0A367QE31"/>
<protein>
    <submittedName>
        <fullName evidence="3">Uncharacterized protein</fullName>
    </submittedName>
</protein>
<organism evidence="3 4">
    <name type="scientific">Nostoc minutum NIES-26</name>
    <dbReference type="NCBI Taxonomy" id="1844469"/>
    <lineage>
        <taxon>Bacteria</taxon>
        <taxon>Bacillati</taxon>
        <taxon>Cyanobacteriota</taxon>
        <taxon>Cyanophyceae</taxon>
        <taxon>Nostocales</taxon>
        <taxon>Nostocaceae</taxon>
        <taxon>Nostoc</taxon>
    </lineage>
</organism>
<dbReference type="InterPro" id="IPR028098">
    <property type="entry name" value="Glyco_trans_4-like_N"/>
</dbReference>
<keyword evidence="4" id="KW-1185">Reference proteome</keyword>